<evidence type="ECO:0000313" key="2">
    <source>
        <dbReference type="Proteomes" id="UP000016923"/>
    </source>
</evidence>
<accession>S3BMT1</accession>
<reference evidence="1 2" key="1">
    <citation type="journal article" date="2013" name="BMC Genomics">
        <title>The genome and transcriptome of the pine saprophyte Ophiostoma piceae, and a comparison with the bark beetle-associated pine pathogen Grosmannia clavigera.</title>
        <authorList>
            <person name="Haridas S."/>
            <person name="Wang Y."/>
            <person name="Lim L."/>
            <person name="Massoumi Alamouti S."/>
            <person name="Jackman S."/>
            <person name="Docking R."/>
            <person name="Robertson G."/>
            <person name="Birol I."/>
            <person name="Bohlmann J."/>
            <person name="Breuil C."/>
        </authorList>
    </citation>
    <scope>NUCLEOTIDE SEQUENCE [LARGE SCALE GENOMIC DNA]</scope>
    <source>
        <strain evidence="1 2">UAMH 11346</strain>
    </source>
</reference>
<name>S3BMT1_OPHP1</name>
<dbReference type="VEuPathDB" id="FungiDB:F503_08744"/>
<dbReference type="HOGENOM" id="CLU_657373_0_0_1"/>
<dbReference type="STRING" id="1262450.S3BMT1"/>
<organism evidence="1 2">
    <name type="scientific">Ophiostoma piceae (strain UAMH 11346)</name>
    <name type="common">Sap stain fungus</name>
    <dbReference type="NCBI Taxonomy" id="1262450"/>
    <lineage>
        <taxon>Eukaryota</taxon>
        <taxon>Fungi</taxon>
        <taxon>Dikarya</taxon>
        <taxon>Ascomycota</taxon>
        <taxon>Pezizomycotina</taxon>
        <taxon>Sordariomycetes</taxon>
        <taxon>Sordariomycetidae</taxon>
        <taxon>Ophiostomatales</taxon>
        <taxon>Ophiostomataceae</taxon>
        <taxon>Ophiostoma</taxon>
    </lineage>
</organism>
<keyword evidence="2" id="KW-1185">Reference proteome</keyword>
<sequence>MASEEPLYRTDDIDNIIDVVALQPASAEDREYYFATQATKKRMRVLLTKTFSAKPVHGLGEFERFPLEINIQIILELDIKTCLALRQTNRAARELVTDLSEYKLLASSAFNVFDAVFEAGIASRVTLQQLHHLLCEHECMICNSKDSSDDLRFFDSRAPKSKPKIAKGVNAVDVYRTSLINMLDARDMKKRKSGADSGNIAKESFKPDPLLSGLIKGNGSVASAIKQDESCAGRFLFLPTMTRCCRPCLEESPRLIAPSVERLCRAANMPRSKFDSALCKPVFTGPARQSVGSSKAKLGTVPQDAATRILLKAGFPPRRAKAVLLESGYLGEYAWVDDIGFRKKFVVPMPFLGPQHKEVSRGYTCSGCRIAIDKLYKNLKVTLEYTNPLYSTKRAFLEHFKHCPEAIRVWKGKVVDTK</sequence>
<dbReference type="eggNOG" id="ENOG502RFIW">
    <property type="taxonomic scope" value="Eukaryota"/>
</dbReference>
<dbReference type="AlphaFoldDB" id="S3BMT1"/>
<protein>
    <submittedName>
        <fullName evidence="1">F-box domain-containing protein</fullName>
    </submittedName>
</protein>
<evidence type="ECO:0000313" key="1">
    <source>
        <dbReference type="EMBL" id="EPE02519.1"/>
    </source>
</evidence>
<gene>
    <name evidence="1" type="ORF">F503_08744</name>
</gene>
<dbReference type="Proteomes" id="UP000016923">
    <property type="component" value="Unassembled WGS sequence"/>
</dbReference>
<proteinExistence type="predicted"/>
<dbReference type="OrthoDB" id="165382at2759"/>
<dbReference type="EMBL" id="KE148177">
    <property type="protein sequence ID" value="EPE02519.1"/>
    <property type="molecule type" value="Genomic_DNA"/>
</dbReference>